<evidence type="ECO:0000256" key="14">
    <source>
        <dbReference type="ARBA" id="ARBA00023136"/>
    </source>
</evidence>
<evidence type="ECO:0000256" key="19">
    <source>
        <dbReference type="ARBA" id="ARBA00031203"/>
    </source>
</evidence>
<keyword evidence="28" id="KW-1185">Reference proteome</keyword>
<comment type="pathway">
    <text evidence="3">Protein modification; protein glycosylation.</text>
</comment>
<dbReference type="GO" id="GO:0009312">
    <property type="term" value="P:oligosaccharide biosynthetic process"/>
    <property type="evidence" value="ECO:0007669"/>
    <property type="project" value="InterPro"/>
</dbReference>
<keyword evidence="13" id="KW-0333">Golgi apparatus</keyword>
<reference evidence="28" key="2">
    <citation type="submission" date="2012-11" db="EMBL/GenBank/DDBJ databases">
        <authorList>
            <person name="Kuo A."/>
            <person name="Curtis B.A."/>
            <person name="Tanifuji G."/>
            <person name="Burki F."/>
            <person name="Gruber A."/>
            <person name="Irimia M."/>
            <person name="Maruyama S."/>
            <person name="Arias M.C."/>
            <person name="Ball S.G."/>
            <person name="Gile G.H."/>
            <person name="Hirakawa Y."/>
            <person name="Hopkins J.F."/>
            <person name="Rensing S.A."/>
            <person name="Schmutz J."/>
            <person name="Symeonidi A."/>
            <person name="Elias M."/>
            <person name="Eveleigh R.J."/>
            <person name="Herman E.K."/>
            <person name="Klute M.J."/>
            <person name="Nakayama T."/>
            <person name="Obornik M."/>
            <person name="Reyes-Prieto A."/>
            <person name="Armbrust E.V."/>
            <person name="Aves S.J."/>
            <person name="Beiko R.G."/>
            <person name="Coutinho P."/>
            <person name="Dacks J.B."/>
            <person name="Durnford D.G."/>
            <person name="Fast N.M."/>
            <person name="Green B.R."/>
            <person name="Grisdale C."/>
            <person name="Hempe F."/>
            <person name="Henrissat B."/>
            <person name="Hoppner M.P."/>
            <person name="Ishida K.-I."/>
            <person name="Kim E."/>
            <person name="Koreny L."/>
            <person name="Kroth P.G."/>
            <person name="Liu Y."/>
            <person name="Malik S.-B."/>
            <person name="Maier U.G."/>
            <person name="McRose D."/>
            <person name="Mock T."/>
            <person name="Neilson J.A."/>
            <person name="Onodera N.T."/>
            <person name="Poole A.M."/>
            <person name="Pritham E.J."/>
            <person name="Richards T.A."/>
            <person name="Rocap G."/>
            <person name="Roy S.W."/>
            <person name="Sarai C."/>
            <person name="Schaack S."/>
            <person name="Shirato S."/>
            <person name="Slamovits C.H."/>
            <person name="Spencer D.F."/>
            <person name="Suzuki S."/>
            <person name="Worden A.Z."/>
            <person name="Zauner S."/>
            <person name="Barry K."/>
            <person name="Bell C."/>
            <person name="Bharti A.K."/>
            <person name="Crow J.A."/>
            <person name="Grimwood J."/>
            <person name="Kramer R."/>
            <person name="Lindquist E."/>
            <person name="Lucas S."/>
            <person name="Salamov A."/>
            <person name="McFadden G.I."/>
            <person name="Lane C.E."/>
            <person name="Keeling P.J."/>
            <person name="Gray M.W."/>
            <person name="Grigoriev I.V."/>
            <person name="Archibald J.M."/>
        </authorList>
    </citation>
    <scope>NUCLEOTIDE SEQUENCE</scope>
    <source>
        <strain evidence="28">CCMP2712</strain>
    </source>
</reference>
<keyword evidence="10 23" id="KW-0479">Metal-binding</keyword>
<evidence type="ECO:0000256" key="6">
    <source>
        <dbReference type="ARBA" id="ARBA00014817"/>
    </source>
</evidence>
<sequence>MQCSRCLAAFLLVMHAVGGEEKRDLGVLRQLGHHEDSWSFPAIVTSTCLPPAVSPGFLSGRIYHSFLGPRFDLCPREFAVPFHHDTVVMRSYLLVRPVDQENCRSIVALVAERLARHPSHKRYAKMRSCVRSVAKRMLEDWEYEIAVNMFASELSLRSRVNTALLCDALQQQITLFDAWTEDRLQEVETREIDLPDLTSAIRLATTQCNITLWWLCNDTRPESEALELLTRWNSLQLLASKTVDQALRILVHVCNKLVDDAYMRWLGRPADTAGLKAYSSLILNEGKTAQHMRAILQESDEYKGRCKRFDCTSAGTMVEKAFLDELLREPEQQAVESYSNLLISTGNLSLVVEILRNSSEYAELHRIKGRAEQVGRYVRMLDDSDEEWQTLKEVEAVFAEVLGRKPDRRGASSYTREILLGHLTPQELRNALQESDEFNNIASFLSRSLTLTEAVKWSLPTCLSDLPLASLLSKEPQIEVYTYSLSFLRSRRDYGAGSSSLDVLEKKMRNESNHMKALQNTTDTYTKWLDAVQTMVSLFDLFDLSLPEEIHSCFRKGMVYSSAQSKLGSGSGRIVSSMSMQIDERESLSERNAFMQTVGVHDGNVFWPRSSNDLFHEFECHNTGKLLAQLQNRWNSHSPLFHNATCISPRGSWQQHDGETTFPLAMYVNDRPLYFAEVIRSLQAARSVSTIKLLVVSLDSVRQDMIELVLNIDFLTVRLLFHPVREDLLSMSPVLAIKSHWWWLQHMIWNEVEELRSYDGNIALLEEDHVVTPDYVELMRLLIAMQQNACPQCWGVCVRHGCASERERDLYKICRTRAVINTGISFNRSIYNLITQSVCY</sequence>
<keyword evidence="14" id="KW-0472">Membrane</keyword>
<evidence type="ECO:0000256" key="9">
    <source>
        <dbReference type="ARBA" id="ARBA00022692"/>
    </source>
</evidence>
<dbReference type="PANTHER" id="PTHR12871">
    <property type="entry name" value="BETA-1,2-N-ACETYLGLUCOSAMINYLTRANSFERASE II"/>
    <property type="match status" value="1"/>
</dbReference>
<feature type="disulfide bond" evidence="24">
    <location>
        <begin position="790"/>
        <end position="793"/>
    </location>
</feature>
<evidence type="ECO:0000256" key="11">
    <source>
        <dbReference type="ARBA" id="ARBA00022968"/>
    </source>
</evidence>
<dbReference type="eggNOG" id="KOG2791">
    <property type="taxonomic scope" value="Eukaryota"/>
</dbReference>
<reference evidence="27" key="3">
    <citation type="submission" date="2015-06" db="UniProtKB">
        <authorList>
            <consortium name="EnsemblProtists"/>
        </authorList>
    </citation>
    <scope>IDENTIFICATION</scope>
</reference>
<dbReference type="EnsemblProtists" id="EKX46158">
    <property type="protein sequence ID" value="EKX46158"/>
    <property type="gene ID" value="GUITHDRAFT_138613"/>
</dbReference>
<dbReference type="Gene3D" id="3.90.550.10">
    <property type="entry name" value="Spore Coat Polysaccharide Biosynthesis Protein SpsA, Chain A"/>
    <property type="match status" value="1"/>
</dbReference>
<dbReference type="GO" id="GO:0046872">
    <property type="term" value="F:metal ion binding"/>
    <property type="evidence" value="ECO:0007669"/>
    <property type="project" value="UniProtKB-KW"/>
</dbReference>
<keyword evidence="17 23" id="KW-0464">Manganese</keyword>
<evidence type="ECO:0000313" key="27">
    <source>
        <dbReference type="EnsemblProtists" id="EKX46158"/>
    </source>
</evidence>
<dbReference type="EC" id="2.4.1.143" evidence="5"/>
<evidence type="ECO:0000256" key="24">
    <source>
        <dbReference type="PIRSR" id="PIRSR607754-3"/>
    </source>
</evidence>
<keyword evidence="16" id="KW-0325">Glycoprotein</keyword>
<evidence type="ECO:0000256" key="21">
    <source>
        <dbReference type="ARBA" id="ARBA00032915"/>
    </source>
</evidence>
<feature type="signal peptide" evidence="25">
    <location>
        <begin position="1"/>
        <end position="19"/>
    </location>
</feature>
<feature type="binding site" evidence="23">
    <location>
        <position position="768"/>
    </location>
    <ligand>
        <name>Mn(2+)</name>
        <dbReference type="ChEBI" id="CHEBI:29035"/>
    </ligand>
</feature>
<comment type="similarity">
    <text evidence="4">Belongs to the glycosyltransferase 16 (GT16) protein family.</text>
</comment>
<keyword evidence="9" id="KW-0812">Transmembrane</keyword>
<evidence type="ECO:0000256" key="17">
    <source>
        <dbReference type="ARBA" id="ARBA00023211"/>
    </source>
</evidence>
<evidence type="ECO:0000256" key="5">
    <source>
        <dbReference type="ARBA" id="ARBA00012613"/>
    </source>
</evidence>
<dbReference type="Proteomes" id="UP000011087">
    <property type="component" value="Unassembled WGS sequence"/>
</dbReference>
<reference evidence="26 28" key="1">
    <citation type="journal article" date="2012" name="Nature">
        <title>Algal genomes reveal evolutionary mosaicism and the fate of nucleomorphs.</title>
        <authorList>
            <consortium name="DOE Joint Genome Institute"/>
            <person name="Curtis B.A."/>
            <person name="Tanifuji G."/>
            <person name="Burki F."/>
            <person name="Gruber A."/>
            <person name="Irimia M."/>
            <person name="Maruyama S."/>
            <person name="Arias M.C."/>
            <person name="Ball S.G."/>
            <person name="Gile G.H."/>
            <person name="Hirakawa Y."/>
            <person name="Hopkins J.F."/>
            <person name="Kuo A."/>
            <person name="Rensing S.A."/>
            <person name="Schmutz J."/>
            <person name="Symeonidi A."/>
            <person name="Elias M."/>
            <person name="Eveleigh R.J."/>
            <person name="Herman E.K."/>
            <person name="Klute M.J."/>
            <person name="Nakayama T."/>
            <person name="Obornik M."/>
            <person name="Reyes-Prieto A."/>
            <person name="Armbrust E.V."/>
            <person name="Aves S.J."/>
            <person name="Beiko R.G."/>
            <person name="Coutinho P."/>
            <person name="Dacks J.B."/>
            <person name="Durnford D.G."/>
            <person name="Fast N.M."/>
            <person name="Green B.R."/>
            <person name="Grisdale C.J."/>
            <person name="Hempel F."/>
            <person name="Henrissat B."/>
            <person name="Hoppner M.P."/>
            <person name="Ishida K."/>
            <person name="Kim E."/>
            <person name="Koreny L."/>
            <person name="Kroth P.G."/>
            <person name="Liu Y."/>
            <person name="Malik S.B."/>
            <person name="Maier U.G."/>
            <person name="McRose D."/>
            <person name="Mock T."/>
            <person name="Neilson J.A."/>
            <person name="Onodera N.T."/>
            <person name="Poole A.M."/>
            <person name="Pritham E.J."/>
            <person name="Richards T.A."/>
            <person name="Rocap G."/>
            <person name="Roy S.W."/>
            <person name="Sarai C."/>
            <person name="Schaack S."/>
            <person name="Shirato S."/>
            <person name="Slamovits C.H."/>
            <person name="Spencer D.F."/>
            <person name="Suzuki S."/>
            <person name="Worden A.Z."/>
            <person name="Zauner S."/>
            <person name="Barry K."/>
            <person name="Bell C."/>
            <person name="Bharti A.K."/>
            <person name="Crow J.A."/>
            <person name="Grimwood J."/>
            <person name="Kramer R."/>
            <person name="Lindquist E."/>
            <person name="Lucas S."/>
            <person name="Salamov A."/>
            <person name="McFadden G.I."/>
            <person name="Lane C.E."/>
            <person name="Keeling P.J."/>
            <person name="Gray M.W."/>
            <person name="Grigoriev I.V."/>
            <person name="Archibald J.M."/>
        </authorList>
    </citation>
    <scope>NUCLEOTIDE SEQUENCE</scope>
    <source>
        <strain evidence="26 28">CCMP2712</strain>
    </source>
</reference>
<evidence type="ECO:0000256" key="23">
    <source>
        <dbReference type="PIRSR" id="PIRSR607754-2"/>
    </source>
</evidence>
<dbReference type="GO" id="GO:0000139">
    <property type="term" value="C:Golgi membrane"/>
    <property type="evidence" value="ECO:0007669"/>
    <property type="project" value="UniProtKB-SubCell"/>
</dbReference>
<keyword evidence="7" id="KW-0328">Glycosyltransferase</keyword>
<dbReference type="InterPro" id="IPR038255">
    <property type="entry name" value="PBS_linker_sf"/>
</dbReference>
<dbReference type="Gene3D" id="1.10.3130.20">
    <property type="entry name" value="Phycobilisome linker domain"/>
    <property type="match status" value="1"/>
</dbReference>
<evidence type="ECO:0000256" key="13">
    <source>
        <dbReference type="ARBA" id="ARBA00023034"/>
    </source>
</evidence>
<dbReference type="HOGENOM" id="CLU_338732_0_0_1"/>
<evidence type="ECO:0000256" key="3">
    <source>
        <dbReference type="ARBA" id="ARBA00004922"/>
    </source>
</evidence>
<dbReference type="KEGG" id="gtt:GUITHDRAFT_138613"/>
<keyword evidence="8" id="KW-0808">Transferase</keyword>
<organism evidence="26">
    <name type="scientific">Guillardia theta (strain CCMP2712)</name>
    <name type="common">Cryptophyte</name>
    <dbReference type="NCBI Taxonomy" id="905079"/>
    <lineage>
        <taxon>Eukaryota</taxon>
        <taxon>Cryptophyceae</taxon>
        <taxon>Pyrenomonadales</taxon>
        <taxon>Geminigeraceae</taxon>
        <taxon>Guillardia</taxon>
    </lineage>
</organism>
<evidence type="ECO:0000313" key="28">
    <source>
        <dbReference type="Proteomes" id="UP000011087"/>
    </source>
</evidence>
<evidence type="ECO:0000256" key="20">
    <source>
        <dbReference type="ARBA" id="ARBA00032552"/>
    </source>
</evidence>
<evidence type="ECO:0000256" key="4">
    <source>
        <dbReference type="ARBA" id="ARBA00011011"/>
    </source>
</evidence>
<dbReference type="Pfam" id="PF05060">
    <property type="entry name" value="MGAT2"/>
    <property type="match status" value="2"/>
</dbReference>
<keyword evidence="11" id="KW-0735">Signal-anchor</keyword>
<evidence type="ECO:0000256" key="18">
    <source>
        <dbReference type="ARBA" id="ARBA00029663"/>
    </source>
</evidence>
<evidence type="ECO:0000256" key="7">
    <source>
        <dbReference type="ARBA" id="ARBA00022676"/>
    </source>
</evidence>
<evidence type="ECO:0000256" key="25">
    <source>
        <dbReference type="SAM" id="SignalP"/>
    </source>
</evidence>
<dbReference type="InterPro" id="IPR007754">
    <property type="entry name" value="GlcNAc_II"/>
</dbReference>
<dbReference type="GO" id="GO:0005795">
    <property type="term" value="C:Golgi stack"/>
    <property type="evidence" value="ECO:0007669"/>
    <property type="project" value="InterPro"/>
</dbReference>
<dbReference type="GO" id="GO:0006487">
    <property type="term" value="P:protein N-linked glycosylation"/>
    <property type="evidence" value="ECO:0007669"/>
    <property type="project" value="TreeGrafter"/>
</dbReference>
<feature type="chain" id="PRO_5008771128" description="Alpha-1,6-mannosyl-glycoprotein 2-beta-N-acetylglucosaminyltransferase" evidence="25">
    <location>
        <begin position="20"/>
        <end position="840"/>
    </location>
</feature>
<evidence type="ECO:0000256" key="1">
    <source>
        <dbReference type="ARBA" id="ARBA00001936"/>
    </source>
</evidence>
<name>L1JC85_GUITC</name>
<comment type="subcellular location">
    <subcellularLocation>
        <location evidence="2">Golgi apparatus membrane</location>
        <topology evidence="2">Single-pass type II membrane protein</topology>
    </subcellularLocation>
</comment>
<dbReference type="UniPathway" id="UPA00378"/>
<evidence type="ECO:0000256" key="12">
    <source>
        <dbReference type="ARBA" id="ARBA00022989"/>
    </source>
</evidence>
<evidence type="ECO:0000256" key="10">
    <source>
        <dbReference type="ARBA" id="ARBA00022723"/>
    </source>
</evidence>
<dbReference type="RefSeq" id="XP_005833138.1">
    <property type="nucleotide sequence ID" value="XM_005833081.1"/>
</dbReference>
<keyword evidence="25" id="KW-0732">Signal</keyword>
<dbReference type="AlphaFoldDB" id="L1JC85"/>
<comment type="cofactor">
    <cofactor evidence="1 23">
        <name>Mn(2+)</name>
        <dbReference type="ChEBI" id="CHEBI:29035"/>
    </cofactor>
</comment>
<proteinExistence type="inferred from homology"/>
<evidence type="ECO:0000256" key="16">
    <source>
        <dbReference type="ARBA" id="ARBA00023180"/>
    </source>
</evidence>
<evidence type="ECO:0000313" key="26">
    <source>
        <dbReference type="EMBL" id="EKX46158.1"/>
    </source>
</evidence>
<evidence type="ECO:0000256" key="2">
    <source>
        <dbReference type="ARBA" id="ARBA00004323"/>
    </source>
</evidence>
<keyword evidence="12" id="KW-1133">Transmembrane helix</keyword>
<comment type="catalytic activity">
    <reaction evidence="22">
        <text>an N(4)-{beta-D-GlcNAc-(1-&gt;2)-alpha-D-Man-(1-&gt;3)-[alpha-D-Man-(1-&gt;6)]-beta-D-Man-(1-&gt;4)-beta-D-GlcNAc-(1-&gt;4)-beta-D-GlcNAc}-L-asparaginyl-[protein] + UDP-N-acetyl-alpha-D-glucosamine = N(4)-{beta-D-GlcNAc-(1-&gt;2)-alpha-D-Man-(1-&gt;3)-[beta-D-GlcNAc-(1-&gt;2)-alpha-D-Man-(1-&gt;6)]-beta-D-Man-(1-&gt;4)-beta-D-GlcNAc-(1-&gt;4)-beta-D-GlcNAc}-L-asparaginyl-[protein] + UDP + H(+)</text>
        <dbReference type="Rhea" id="RHEA:12941"/>
        <dbReference type="Rhea" id="RHEA-COMP:13526"/>
        <dbReference type="Rhea" id="RHEA-COMP:14369"/>
        <dbReference type="ChEBI" id="CHEBI:15378"/>
        <dbReference type="ChEBI" id="CHEBI:57705"/>
        <dbReference type="ChEBI" id="CHEBI:58223"/>
        <dbReference type="ChEBI" id="CHEBI:60615"/>
        <dbReference type="ChEBI" id="CHEBI:60651"/>
        <dbReference type="EC" id="2.4.1.143"/>
    </reaction>
</comment>
<dbReference type="GeneID" id="17302661"/>
<dbReference type="GO" id="GO:0008455">
    <property type="term" value="F:alpha-1,6-mannosylglycoprotein 2-beta-N-acetylglucosaminyltransferase activity"/>
    <property type="evidence" value="ECO:0007669"/>
    <property type="project" value="UniProtKB-EC"/>
</dbReference>
<dbReference type="PaxDb" id="55529-EKX46158"/>
<accession>L1JC85</accession>
<dbReference type="InterPro" id="IPR029044">
    <property type="entry name" value="Nucleotide-diphossugar_trans"/>
</dbReference>
<evidence type="ECO:0000256" key="8">
    <source>
        <dbReference type="ARBA" id="ARBA00022679"/>
    </source>
</evidence>
<gene>
    <name evidence="26" type="ORF">GUITHDRAFT_138613</name>
</gene>
<dbReference type="PANTHER" id="PTHR12871:SF0">
    <property type="entry name" value="ALPHA-1,6-MANNOSYL-GLYCOPROTEIN 2-BETA-N-ACETYLGLUCOSAMINYLTRANSFERASE"/>
    <property type="match status" value="1"/>
</dbReference>
<evidence type="ECO:0000256" key="22">
    <source>
        <dbReference type="ARBA" id="ARBA00093257"/>
    </source>
</evidence>
<evidence type="ECO:0000256" key="15">
    <source>
        <dbReference type="ARBA" id="ARBA00023157"/>
    </source>
</evidence>
<dbReference type="EMBL" id="JH992996">
    <property type="protein sequence ID" value="EKX46158.1"/>
    <property type="molecule type" value="Genomic_DNA"/>
</dbReference>
<dbReference type="OrthoDB" id="6019616at2759"/>
<keyword evidence="15 24" id="KW-1015">Disulfide bond</keyword>
<protein>
    <recommendedName>
        <fullName evidence="6">Alpha-1,6-mannosyl-glycoprotein 2-beta-N-acetylglucosaminyltransferase</fullName>
        <ecNumber evidence="5">2.4.1.143</ecNumber>
    </recommendedName>
    <alternativeName>
        <fullName evidence="21">Beta-1,2-N-acetylglucosaminyltransferase II</fullName>
    </alternativeName>
    <alternativeName>
        <fullName evidence="20">GlcNAc-T II</fullName>
    </alternativeName>
    <alternativeName>
        <fullName evidence="19">Mannoside acetylglucosaminyltransferase 2</fullName>
    </alternativeName>
    <alternativeName>
        <fullName evidence="18">N-glycosyl-oligosaccharide-glycoprotein N-acetylglucosaminyltransferase II</fullName>
    </alternativeName>
</protein>